<feature type="domain" description="PAS" evidence="2">
    <location>
        <begin position="306"/>
        <end position="376"/>
    </location>
</feature>
<dbReference type="Proteomes" id="UP001151002">
    <property type="component" value="Unassembled WGS sequence"/>
</dbReference>
<dbReference type="SMART" id="SM00052">
    <property type="entry name" value="EAL"/>
    <property type="match status" value="1"/>
</dbReference>
<feature type="transmembrane region" description="Helical" evidence="1">
    <location>
        <begin position="102"/>
        <end position="126"/>
    </location>
</feature>
<evidence type="ECO:0000259" key="2">
    <source>
        <dbReference type="PROSITE" id="PS50112"/>
    </source>
</evidence>
<dbReference type="Pfam" id="PF00990">
    <property type="entry name" value="GGDEF"/>
    <property type="match status" value="1"/>
</dbReference>
<dbReference type="PROSITE" id="PS50887">
    <property type="entry name" value="GGDEF"/>
    <property type="match status" value="1"/>
</dbReference>
<dbReference type="PANTHER" id="PTHR44757">
    <property type="entry name" value="DIGUANYLATE CYCLASE DGCP"/>
    <property type="match status" value="1"/>
</dbReference>
<dbReference type="NCBIfam" id="TIGR00254">
    <property type="entry name" value="GGDEF"/>
    <property type="match status" value="1"/>
</dbReference>
<name>A0ABT4BDH2_9ACTN</name>
<dbReference type="Gene3D" id="3.30.450.20">
    <property type="entry name" value="PAS domain"/>
    <property type="match status" value="1"/>
</dbReference>
<evidence type="ECO:0000313" key="6">
    <source>
        <dbReference type="EMBL" id="MCY1144560.1"/>
    </source>
</evidence>
<organism evidence="6 7">
    <name type="scientific">Paractinoplanes pyxinae</name>
    <dbReference type="NCBI Taxonomy" id="2997416"/>
    <lineage>
        <taxon>Bacteria</taxon>
        <taxon>Bacillati</taxon>
        <taxon>Actinomycetota</taxon>
        <taxon>Actinomycetes</taxon>
        <taxon>Micromonosporales</taxon>
        <taxon>Micromonosporaceae</taxon>
        <taxon>Paractinoplanes</taxon>
    </lineage>
</organism>
<feature type="transmembrane region" description="Helical" evidence="1">
    <location>
        <begin position="74"/>
        <end position="90"/>
    </location>
</feature>
<keyword evidence="1" id="KW-0472">Membrane</keyword>
<dbReference type="PROSITE" id="PS50113">
    <property type="entry name" value="PAC"/>
    <property type="match status" value="1"/>
</dbReference>
<dbReference type="Pfam" id="PF08448">
    <property type="entry name" value="PAS_4"/>
    <property type="match status" value="1"/>
</dbReference>
<dbReference type="PANTHER" id="PTHR44757:SF2">
    <property type="entry name" value="BIOFILM ARCHITECTURE MAINTENANCE PROTEIN MBAA"/>
    <property type="match status" value="1"/>
</dbReference>
<feature type="domain" description="PAC" evidence="3">
    <location>
        <begin position="380"/>
        <end position="431"/>
    </location>
</feature>
<dbReference type="SMART" id="SM00267">
    <property type="entry name" value="GGDEF"/>
    <property type="match status" value="1"/>
</dbReference>
<keyword evidence="7" id="KW-1185">Reference proteome</keyword>
<evidence type="ECO:0000259" key="5">
    <source>
        <dbReference type="PROSITE" id="PS50887"/>
    </source>
</evidence>
<dbReference type="InterPro" id="IPR013656">
    <property type="entry name" value="PAS_4"/>
</dbReference>
<proteinExistence type="predicted"/>
<accession>A0ABT4BDH2</accession>
<dbReference type="InterPro" id="IPR052155">
    <property type="entry name" value="Biofilm_reg_signaling"/>
</dbReference>
<sequence length="861" mass="91736">MTSGATLPVLILFSAVVLGLTAPPAVIAVLIVLVTTALATACVVVSRRRSGAVRLAWIALGVGIMASLSSPGRLALVGLATLCLFAIPSPKGSSRLTRVRTAIDALLVGFSLFVVSYNVVILPALAAGVADAIVRPVADVLLATVALSALSRWSAHYPGSRALTPVCAGLFTMAVADSAALRFAAGGGTGLSLAGAGWCAGLGLILLATVRAVRSSLATYTPDTQAGAGRWSVGVVLPYAVVVLTLVVGGLWMAQGGHPTRVGTWCRFLCILLIVLRGVLLARDNHQLARKLEDRVTGRTAELANREQHFRALVEQSSESLAILEADSTVRYQSSSVERIFGFPLTTLVGKRLVDVVGSKAAASIQAAIDDVVGRPGGTVTIEVRLPHQDGSRRLSEMIITNKLEDPYIHGLVFNTKDVSEARELQDQLRHDAYHDALTGLENRALFRERLATAVAEQECREHVAVLFLDLDGFKEVNDSLGHAAGDQLLVQVAARLLHAVPPPHTVARLGGDEFAVIVASPDARTDAEALAARILEHLDEPFDVDGRVLHVGAGIGMASAADASDIEQLQRNADLAMYRAKEAGGGVYAAYHPKMHDALMQRLSLADDLRLALERDELVLHYQPTVDLTSGEIVGFEALVRWNHPTRGMVPPLDFIGVAESTGLIVPLGRWVLAEACRQAVAWGRPLKMAVNVSVRQFEAGDLALTVAEVLAETGMPADQLCLEMTESVLLTDTDENLARIVSLKALGVMLAMDDFGTGYSSLAYLRRFPMDVLKIDRSFVDRLGSGDAEDETLVRTIVRLGQRFGMKTVAEGVENAAQVAVLREMTCDYGQGYFLSRPLPSAEATRLLETGLPSLTAAS</sequence>
<feature type="transmembrane region" description="Helical" evidence="1">
    <location>
        <begin position="162"/>
        <end position="185"/>
    </location>
</feature>
<dbReference type="CDD" id="cd00130">
    <property type="entry name" value="PAS"/>
    <property type="match status" value="1"/>
</dbReference>
<dbReference type="InterPro" id="IPR000014">
    <property type="entry name" value="PAS"/>
</dbReference>
<feature type="domain" description="EAL" evidence="4">
    <location>
        <begin position="603"/>
        <end position="854"/>
    </location>
</feature>
<dbReference type="InterPro" id="IPR035919">
    <property type="entry name" value="EAL_sf"/>
</dbReference>
<dbReference type="SUPFAM" id="SSF141868">
    <property type="entry name" value="EAL domain-like"/>
    <property type="match status" value="1"/>
</dbReference>
<gene>
    <name evidence="6" type="ORF">OWR29_41735</name>
</gene>
<dbReference type="RefSeq" id="WP_267569141.1">
    <property type="nucleotide sequence ID" value="NZ_JAPNTZ010000020.1"/>
</dbReference>
<dbReference type="NCBIfam" id="TIGR00229">
    <property type="entry name" value="sensory_box"/>
    <property type="match status" value="1"/>
</dbReference>
<dbReference type="SUPFAM" id="SSF55785">
    <property type="entry name" value="PYP-like sensor domain (PAS domain)"/>
    <property type="match status" value="1"/>
</dbReference>
<dbReference type="EMBL" id="JAPNTZ010000020">
    <property type="protein sequence ID" value="MCY1144560.1"/>
    <property type="molecule type" value="Genomic_DNA"/>
</dbReference>
<feature type="transmembrane region" description="Helical" evidence="1">
    <location>
        <begin position="191"/>
        <end position="210"/>
    </location>
</feature>
<evidence type="ECO:0000259" key="3">
    <source>
        <dbReference type="PROSITE" id="PS50113"/>
    </source>
</evidence>
<dbReference type="SUPFAM" id="SSF55073">
    <property type="entry name" value="Nucleotide cyclase"/>
    <property type="match status" value="1"/>
</dbReference>
<keyword evidence="1" id="KW-1133">Transmembrane helix</keyword>
<feature type="transmembrane region" description="Helical" evidence="1">
    <location>
        <begin position="231"/>
        <end position="253"/>
    </location>
</feature>
<dbReference type="InterPro" id="IPR029787">
    <property type="entry name" value="Nucleotide_cyclase"/>
</dbReference>
<dbReference type="Gene3D" id="3.30.70.270">
    <property type="match status" value="1"/>
</dbReference>
<evidence type="ECO:0000256" key="1">
    <source>
        <dbReference type="SAM" id="Phobius"/>
    </source>
</evidence>
<dbReference type="CDD" id="cd01948">
    <property type="entry name" value="EAL"/>
    <property type="match status" value="1"/>
</dbReference>
<feature type="transmembrane region" description="Helical" evidence="1">
    <location>
        <begin position="52"/>
        <end position="68"/>
    </location>
</feature>
<reference evidence="6" key="1">
    <citation type="submission" date="2022-11" db="EMBL/GenBank/DDBJ databases">
        <authorList>
            <person name="Somphong A."/>
            <person name="Phongsopitanun W."/>
        </authorList>
    </citation>
    <scope>NUCLEOTIDE SEQUENCE</scope>
    <source>
        <strain evidence="6">Pm04-4</strain>
    </source>
</reference>
<keyword evidence="1" id="KW-0812">Transmembrane</keyword>
<dbReference type="Gene3D" id="3.20.20.450">
    <property type="entry name" value="EAL domain"/>
    <property type="match status" value="1"/>
</dbReference>
<comment type="caution">
    <text evidence="6">The sequence shown here is derived from an EMBL/GenBank/DDBJ whole genome shotgun (WGS) entry which is preliminary data.</text>
</comment>
<dbReference type="InterPro" id="IPR000700">
    <property type="entry name" value="PAS-assoc_C"/>
</dbReference>
<evidence type="ECO:0000259" key="4">
    <source>
        <dbReference type="PROSITE" id="PS50883"/>
    </source>
</evidence>
<dbReference type="CDD" id="cd01949">
    <property type="entry name" value="GGDEF"/>
    <property type="match status" value="1"/>
</dbReference>
<evidence type="ECO:0000313" key="7">
    <source>
        <dbReference type="Proteomes" id="UP001151002"/>
    </source>
</evidence>
<feature type="transmembrane region" description="Helical" evidence="1">
    <location>
        <begin position="132"/>
        <end position="150"/>
    </location>
</feature>
<dbReference type="PROSITE" id="PS50883">
    <property type="entry name" value="EAL"/>
    <property type="match status" value="1"/>
</dbReference>
<feature type="domain" description="GGDEF" evidence="5">
    <location>
        <begin position="462"/>
        <end position="594"/>
    </location>
</feature>
<protein>
    <submittedName>
        <fullName evidence="6">EAL domain-containing protein</fullName>
    </submittedName>
</protein>
<dbReference type="InterPro" id="IPR000160">
    <property type="entry name" value="GGDEF_dom"/>
</dbReference>
<dbReference type="InterPro" id="IPR035965">
    <property type="entry name" value="PAS-like_dom_sf"/>
</dbReference>
<dbReference type="PROSITE" id="PS50112">
    <property type="entry name" value="PAS"/>
    <property type="match status" value="1"/>
</dbReference>
<dbReference type="InterPro" id="IPR001633">
    <property type="entry name" value="EAL_dom"/>
</dbReference>
<dbReference type="InterPro" id="IPR043128">
    <property type="entry name" value="Rev_trsase/Diguanyl_cyclase"/>
</dbReference>
<dbReference type="Pfam" id="PF00563">
    <property type="entry name" value="EAL"/>
    <property type="match status" value="1"/>
</dbReference>